<dbReference type="EMBL" id="JTFC01000027">
    <property type="protein sequence ID" value="RUS57135.1"/>
    <property type="molecule type" value="Genomic_DNA"/>
</dbReference>
<keyword evidence="1" id="KW-0472">Membrane</keyword>
<keyword evidence="3" id="KW-1185">Reference proteome</keyword>
<feature type="transmembrane region" description="Helical" evidence="1">
    <location>
        <begin position="21"/>
        <end position="43"/>
    </location>
</feature>
<reference evidence="2 3" key="1">
    <citation type="submission" date="2014-11" db="EMBL/GenBank/DDBJ databases">
        <title>Genome sequence and analysis of novel Kurthia sp.</title>
        <authorList>
            <person name="Lawson J.N."/>
            <person name="Gonzalez J.E."/>
            <person name="Rinauldi L."/>
            <person name="Xuan Z."/>
            <person name="Firman A."/>
            <person name="Shaddox L."/>
            <person name="Trudeau A."/>
            <person name="Shah S."/>
            <person name="Reiman D."/>
        </authorList>
    </citation>
    <scope>NUCLEOTIDE SEQUENCE [LARGE SCALE GENOMIC DNA]</scope>
    <source>
        <strain evidence="2 3">3B1D</strain>
    </source>
</reference>
<keyword evidence="1" id="KW-0812">Transmembrane</keyword>
<proteinExistence type="predicted"/>
<evidence type="ECO:0000256" key="1">
    <source>
        <dbReference type="SAM" id="Phobius"/>
    </source>
</evidence>
<dbReference type="Proteomes" id="UP000288623">
    <property type="component" value="Unassembled WGS sequence"/>
</dbReference>
<protein>
    <submittedName>
        <fullName evidence="2">Uncharacterized protein</fullName>
    </submittedName>
</protein>
<feature type="transmembrane region" description="Helical" evidence="1">
    <location>
        <begin position="63"/>
        <end position="85"/>
    </location>
</feature>
<comment type="caution">
    <text evidence="2">The sequence shown here is derived from an EMBL/GenBank/DDBJ whole genome shotgun (WGS) entry which is preliminary data.</text>
</comment>
<evidence type="ECO:0000313" key="3">
    <source>
        <dbReference type="Proteomes" id="UP000288623"/>
    </source>
</evidence>
<dbReference type="AlphaFoldDB" id="A0A433RV32"/>
<accession>A0A433RV32</accession>
<keyword evidence="1" id="KW-1133">Transmembrane helix</keyword>
<evidence type="ECO:0000313" key="2">
    <source>
        <dbReference type="EMBL" id="RUS57135.1"/>
    </source>
</evidence>
<name>A0A433RV32_9BACL</name>
<sequence>MKEWKFIESKRQKSSVSVKKFLNMYGLFTIGILIATIYTHSITGNAEQGIFFDSTLMMSDEKITSLLFFLFIISIIYFTMINVFLKS</sequence>
<gene>
    <name evidence="2" type="ORF">QI30_07705</name>
</gene>
<organism evidence="2 3">
    <name type="scientific">Candidatus Kurthia intestinigallinarum</name>
    <dbReference type="NCBI Taxonomy" id="1562256"/>
    <lineage>
        <taxon>Bacteria</taxon>
        <taxon>Bacillati</taxon>
        <taxon>Bacillota</taxon>
        <taxon>Bacilli</taxon>
        <taxon>Bacillales</taxon>
        <taxon>Caryophanaceae</taxon>
        <taxon>Kurthia</taxon>
    </lineage>
</organism>